<dbReference type="SUPFAM" id="SSF75304">
    <property type="entry name" value="Amidase signature (AS) enzymes"/>
    <property type="match status" value="1"/>
</dbReference>
<dbReference type="NCBIfam" id="NF006043">
    <property type="entry name" value="PRK08186.1"/>
    <property type="match status" value="1"/>
</dbReference>
<dbReference type="Gene3D" id="3.90.1300.10">
    <property type="entry name" value="Amidase signature (AS) domain"/>
    <property type="match status" value="1"/>
</dbReference>
<dbReference type="Gene3D" id="1.20.58.1700">
    <property type="match status" value="1"/>
</dbReference>
<dbReference type="PANTHER" id="PTHR11895">
    <property type="entry name" value="TRANSAMIDASE"/>
    <property type="match status" value="1"/>
</dbReference>
<dbReference type="Proteomes" id="UP000503313">
    <property type="component" value="Chromosome"/>
</dbReference>
<name>A0AAE7BG60_9BACT</name>
<dbReference type="NCBIfam" id="TIGR02713">
    <property type="entry name" value="allophanate_hyd"/>
    <property type="match status" value="1"/>
</dbReference>
<proteinExistence type="predicted"/>
<dbReference type="InterPro" id="IPR023631">
    <property type="entry name" value="Amidase_dom"/>
</dbReference>
<dbReference type="PANTHER" id="PTHR11895:SF169">
    <property type="entry name" value="GLUTAMYL-TRNA(GLN) AMIDOTRANSFERASE"/>
    <property type="match status" value="1"/>
</dbReference>
<dbReference type="InterPro" id="IPR014085">
    <property type="entry name" value="Allophanate_hydrolase"/>
</dbReference>
<dbReference type="Pfam" id="PF01425">
    <property type="entry name" value="Amidase"/>
    <property type="match status" value="1"/>
</dbReference>
<dbReference type="RefSeq" id="WP_129011323.1">
    <property type="nucleotide sequence ID" value="NZ_CP053835.1"/>
</dbReference>
<keyword evidence="2" id="KW-0378">Hydrolase</keyword>
<dbReference type="KEGG" id="adz:ADFLV_1911"/>
<reference evidence="2 3" key="1">
    <citation type="submission" date="2020-05" db="EMBL/GenBank/DDBJ databases">
        <title>Complete genome sequencing of Campylobacter and Arcobacter type strains.</title>
        <authorList>
            <person name="Miller W.G."/>
            <person name="Yee E."/>
        </authorList>
    </citation>
    <scope>NUCLEOTIDE SEQUENCE [LARGE SCALE GENOMIC DNA]</scope>
    <source>
        <strain evidence="2 3">LMG 25694</strain>
    </source>
</reference>
<dbReference type="EMBL" id="CP053835">
    <property type="protein sequence ID" value="QKF77928.1"/>
    <property type="molecule type" value="Genomic_DNA"/>
</dbReference>
<keyword evidence="3" id="KW-1185">Reference proteome</keyword>
<gene>
    <name evidence="2" type="ORF">ADFLV_1911</name>
</gene>
<protein>
    <submittedName>
        <fullName evidence="2">Allophanate hydrolase subunit</fullName>
    </submittedName>
</protein>
<dbReference type="GO" id="GO:0016787">
    <property type="term" value="F:hydrolase activity"/>
    <property type="evidence" value="ECO:0007669"/>
    <property type="project" value="UniProtKB-KW"/>
</dbReference>
<sequence length="442" mass="49356">MKLNIKDLRAKYLSGEVTVKEVISSIFEKIEQTRDYNIWIYTLTEEEISFYLKNLENKNIEDLPLYGIPFAIKDNIDLVNIPTTAACPEFSYTPKKSAFVVEKLIQAGAIPIGKTNLDQFATGLVGTRSPYGECKNSINKEYISGGSSSGSAVAVALEMASFSLGTDTAGSGRVPAAFNNLIGLKATKGVLSTSGVVPACRSLDCVTVFAKELDSIKEVFKVANAYDEEDIYSRHYEKVEFEEKAKFSFAVPKKEQLKFFGDEEAKNLFDEAVKKFESLGGKAFEIDYEPFNESANLLYSGPWVTERFIAIKEVITKTPQVVEPTVRKIISSGENINAINYFESEYILKKNRKKAEKLFEEFDFMLTPTTGTIYKIEEVNNNPIELNTNLGYYTNYMNLLDLSAIAVPAGFRKNGLPFGVTVVAKNFEEEKLLSYTSKYLGV</sequence>
<evidence type="ECO:0000313" key="3">
    <source>
        <dbReference type="Proteomes" id="UP000503313"/>
    </source>
</evidence>
<accession>A0AAE7BG60</accession>
<dbReference type="InterPro" id="IPR000120">
    <property type="entry name" value="Amidase"/>
</dbReference>
<dbReference type="InterPro" id="IPR036928">
    <property type="entry name" value="AS_sf"/>
</dbReference>
<organism evidence="2 3">
    <name type="scientific">Arcobacter defluvii</name>
    <dbReference type="NCBI Taxonomy" id="873191"/>
    <lineage>
        <taxon>Bacteria</taxon>
        <taxon>Pseudomonadati</taxon>
        <taxon>Campylobacterota</taxon>
        <taxon>Epsilonproteobacteria</taxon>
        <taxon>Campylobacterales</taxon>
        <taxon>Arcobacteraceae</taxon>
        <taxon>Arcobacter</taxon>
    </lineage>
</organism>
<evidence type="ECO:0000259" key="1">
    <source>
        <dbReference type="Pfam" id="PF01425"/>
    </source>
</evidence>
<feature type="domain" description="Amidase" evidence="1">
    <location>
        <begin position="21"/>
        <end position="433"/>
    </location>
</feature>
<evidence type="ECO:0000313" key="2">
    <source>
        <dbReference type="EMBL" id="QKF77928.1"/>
    </source>
</evidence>
<dbReference type="AlphaFoldDB" id="A0AAE7BG60"/>